<name>A0A7X8SIJ1_9BACT</name>
<sequence>MPITLLFTVLLFSSFSTPTYNSDDPYTHLQSFIKNGGVFEDNIHVFIVEFRRSHYVNAHIEYDKAANKITLKFKDTDGSMHHEVIQSVSPHKETDTPSVITFDDSHQDDNVYVSVSEYSGKLSVIWNGENYQMIK</sequence>
<feature type="chain" id="PRO_5030780938" evidence="1">
    <location>
        <begin position="22"/>
        <end position="135"/>
    </location>
</feature>
<gene>
    <name evidence="2" type="ORF">HGP29_06670</name>
</gene>
<comment type="caution">
    <text evidence="2">The sequence shown here is derived from an EMBL/GenBank/DDBJ whole genome shotgun (WGS) entry which is preliminary data.</text>
</comment>
<dbReference type="RefSeq" id="WP_168881594.1">
    <property type="nucleotide sequence ID" value="NZ_JABAIL010000002.1"/>
</dbReference>
<organism evidence="2 3">
    <name type="scientific">Flammeovirga agarivorans</name>
    <dbReference type="NCBI Taxonomy" id="2726742"/>
    <lineage>
        <taxon>Bacteria</taxon>
        <taxon>Pseudomonadati</taxon>
        <taxon>Bacteroidota</taxon>
        <taxon>Cytophagia</taxon>
        <taxon>Cytophagales</taxon>
        <taxon>Flammeovirgaceae</taxon>
        <taxon>Flammeovirga</taxon>
    </lineage>
</organism>
<accession>A0A7X8SIJ1</accession>
<feature type="signal peptide" evidence="1">
    <location>
        <begin position="1"/>
        <end position="21"/>
    </location>
</feature>
<dbReference type="Proteomes" id="UP000585050">
    <property type="component" value="Unassembled WGS sequence"/>
</dbReference>
<keyword evidence="3" id="KW-1185">Reference proteome</keyword>
<dbReference type="AlphaFoldDB" id="A0A7X8SIJ1"/>
<proteinExistence type="predicted"/>
<evidence type="ECO:0000313" key="2">
    <source>
        <dbReference type="EMBL" id="NLR90881.1"/>
    </source>
</evidence>
<evidence type="ECO:0000313" key="3">
    <source>
        <dbReference type="Proteomes" id="UP000585050"/>
    </source>
</evidence>
<evidence type="ECO:0000256" key="1">
    <source>
        <dbReference type="SAM" id="SignalP"/>
    </source>
</evidence>
<keyword evidence="1" id="KW-0732">Signal</keyword>
<reference evidence="2 3" key="1">
    <citation type="submission" date="2020-04" db="EMBL/GenBank/DDBJ databases">
        <title>Flammeovirga sp. SR4, a novel species isolated from seawater.</title>
        <authorList>
            <person name="Wang X."/>
        </authorList>
    </citation>
    <scope>NUCLEOTIDE SEQUENCE [LARGE SCALE GENOMIC DNA]</scope>
    <source>
        <strain evidence="2 3">SR4</strain>
    </source>
</reference>
<protein>
    <submittedName>
        <fullName evidence="2">Uncharacterized protein</fullName>
    </submittedName>
</protein>
<dbReference type="EMBL" id="JABAIL010000002">
    <property type="protein sequence ID" value="NLR90881.1"/>
    <property type="molecule type" value="Genomic_DNA"/>
</dbReference>